<evidence type="ECO:0000313" key="9">
    <source>
        <dbReference type="EMBL" id="AJC73941.1"/>
    </source>
</evidence>
<proteinExistence type="inferred from homology"/>
<keyword evidence="1 6" id="KW-0813">Transport</keyword>
<accession>A0A0X1KRU4</accession>
<evidence type="ECO:0000256" key="2">
    <source>
        <dbReference type="ARBA" id="ARBA00022553"/>
    </source>
</evidence>
<sequence>MKEYIKTGLILMIYCAVAGLALGLVYQITKDRIALTEVQEKLGAVEQVLKDESGNYIVALDLLRSAVKKVDQEVKVIFENEKGKVFSPVYEFDSELGKVYVLTGSSLGYGGPVTVVACFIKKPEGFSLFSLKVTDFSQETPGLGAKIGDPEVQKRFYPMEASALKNGVRVDKDANLSHLSADEAKKQGVAKVSDVMTGATITPRAVANALNAMLDYLSGVKR</sequence>
<dbReference type="GO" id="GO:0010181">
    <property type="term" value="F:FMN binding"/>
    <property type="evidence" value="ECO:0007669"/>
    <property type="project" value="InterPro"/>
</dbReference>
<keyword evidence="2 6" id="KW-0597">Phosphoprotein</keyword>
<dbReference type="PATRIC" id="fig|1123384.7.peg.1363"/>
<keyword evidence="6 7" id="KW-0472">Membrane</keyword>
<dbReference type="GO" id="GO:0005886">
    <property type="term" value="C:plasma membrane"/>
    <property type="evidence" value="ECO:0007669"/>
    <property type="project" value="UniProtKB-SubCell"/>
</dbReference>
<evidence type="ECO:0000256" key="7">
    <source>
        <dbReference type="SAM" id="Phobius"/>
    </source>
</evidence>
<evidence type="ECO:0000259" key="8">
    <source>
        <dbReference type="SMART" id="SM00900"/>
    </source>
</evidence>
<dbReference type="AlphaFoldDB" id="A0A0X1KRU4"/>
<evidence type="ECO:0000256" key="3">
    <source>
        <dbReference type="ARBA" id="ARBA00022630"/>
    </source>
</evidence>
<feature type="domain" description="FMN-binding" evidence="8">
    <location>
        <begin position="108"/>
        <end position="217"/>
    </location>
</feature>
<name>A0A0X1KRU4_9THEM</name>
<dbReference type="GO" id="GO:0022900">
    <property type="term" value="P:electron transport chain"/>
    <property type="evidence" value="ECO:0007669"/>
    <property type="project" value="UniProtKB-UniRule"/>
</dbReference>
<dbReference type="PANTHER" id="PTHR36118">
    <property type="entry name" value="ION-TRANSLOCATING OXIDOREDUCTASE COMPLEX SUBUNIT G"/>
    <property type="match status" value="1"/>
</dbReference>
<dbReference type="InterPro" id="IPR007329">
    <property type="entry name" value="FMN-bd"/>
</dbReference>
<keyword evidence="6 7" id="KW-0812">Transmembrane</keyword>
<gene>
    <name evidence="6" type="primary">rnfG</name>
    <name evidence="9" type="ORF">AJ81_06780</name>
</gene>
<dbReference type="EC" id="7.-.-.-" evidence="6"/>
<evidence type="ECO:0000256" key="6">
    <source>
        <dbReference type="HAMAP-Rule" id="MF_00479"/>
    </source>
</evidence>
<comment type="cofactor">
    <cofactor evidence="6">
        <name>FMN</name>
        <dbReference type="ChEBI" id="CHEBI:58210"/>
    </cofactor>
</comment>
<keyword evidence="6 7" id="KW-1133">Transmembrane helix</keyword>
<evidence type="ECO:0000256" key="5">
    <source>
        <dbReference type="ARBA" id="ARBA00022982"/>
    </source>
</evidence>
<dbReference type="InterPro" id="IPR010209">
    <property type="entry name" value="Ion_transpt_RnfG/RsxG"/>
</dbReference>
<dbReference type="PaxDb" id="1123384-AJ81_06780"/>
<dbReference type="RefSeq" id="WP_031504501.1">
    <property type="nucleotide sequence ID" value="NC_022795.1"/>
</dbReference>
<reference evidence="9 10" key="1">
    <citation type="submission" date="2014-01" db="EMBL/GenBank/DDBJ databases">
        <title>Genome sequencing of Thermotog hypogea.</title>
        <authorList>
            <person name="Zhang X."/>
            <person name="Alvare G."/>
            <person name="Fristensky B."/>
            <person name="Chen L."/>
            <person name="Suen T."/>
            <person name="Chen Q."/>
            <person name="Ma K."/>
        </authorList>
    </citation>
    <scope>NUCLEOTIDE SEQUENCE [LARGE SCALE GENOMIC DNA]</scope>
    <source>
        <strain evidence="9 10">DSM 11164</strain>
    </source>
</reference>
<comment type="similarity">
    <text evidence="6">Belongs to the RnfG family.</text>
</comment>
<feature type="modified residue" description="FMN phosphoryl threonine" evidence="6">
    <location>
        <position position="200"/>
    </location>
</feature>
<keyword evidence="6" id="KW-1003">Cell membrane</keyword>
<comment type="subunit">
    <text evidence="6">The complex is composed of six subunits: RnfA, RnfB, RnfC, RnfD, RnfE and RnfG.</text>
</comment>
<dbReference type="HAMAP" id="MF_00479">
    <property type="entry name" value="RsxG_RnfG"/>
    <property type="match status" value="1"/>
</dbReference>
<keyword evidence="10" id="KW-1185">Reference proteome</keyword>
<keyword evidence="4 6" id="KW-0288">FMN</keyword>
<feature type="transmembrane region" description="Helical" evidence="7">
    <location>
        <begin position="7"/>
        <end position="26"/>
    </location>
</feature>
<evidence type="ECO:0000313" key="10">
    <source>
        <dbReference type="Proteomes" id="UP000077469"/>
    </source>
</evidence>
<dbReference type="EMBL" id="CP007141">
    <property type="protein sequence ID" value="AJC73941.1"/>
    <property type="molecule type" value="Genomic_DNA"/>
</dbReference>
<dbReference type="Proteomes" id="UP000077469">
    <property type="component" value="Chromosome"/>
</dbReference>
<dbReference type="OrthoDB" id="45190at2"/>
<dbReference type="STRING" id="1123384.AJ81_06780"/>
<dbReference type="GO" id="GO:0009055">
    <property type="term" value="F:electron transfer activity"/>
    <property type="evidence" value="ECO:0007669"/>
    <property type="project" value="InterPro"/>
</dbReference>
<evidence type="ECO:0000256" key="4">
    <source>
        <dbReference type="ARBA" id="ARBA00022643"/>
    </source>
</evidence>
<protein>
    <recommendedName>
        <fullName evidence="6">Ion-translocating oxidoreductase complex subunit G</fullName>
        <ecNumber evidence="6">7.-.-.-</ecNumber>
    </recommendedName>
    <alternativeName>
        <fullName evidence="6">Rnf electron transport complex subunit G</fullName>
    </alternativeName>
</protein>
<keyword evidence="5 6" id="KW-0249">Electron transport</keyword>
<dbReference type="Pfam" id="PF04205">
    <property type="entry name" value="FMN_bind"/>
    <property type="match status" value="1"/>
</dbReference>
<keyword evidence="6" id="KW-1278">Translocase</keyword>
<dbReference type="NCBIfam" id="TIGR01947">
    <property type="entry name" value="rnfG"/>
    <property type="match status" value="1"/>
</dbReference>
<evidence type="ECO:0000256" key="1">
    <source>
        <dbReference type="ARBA" id="ARBA00022448"/>
    </source>
</evidence>
<comment type="function">
    <text evidence="6">Part of a membrane-bound complex that couples electron transfer with translocation of ions across the membrane.</text>
</comment>
<dbReference type="KEGG" id="phy:AJ81_06780"/>
<comment type="subcellular location">
    <subcellularLocation>
        <location evidence="6">Cell membrane</location>
        <topology evidence="6">Single-pass membrane protein</topology>
    </subcellularLocation>
</comment>
<keyword evidence="3 6" id="KW-0285">Flavoprotein</keyword>
<dbReference type="PANTHER" id="PTHR36118:SF1">
    <property type="entry name" value="ION-TRANSLOCATING OXIDOREDUCTASE COMPLEX SUBUNIT G"/>
    <property type="match status" value="1"/>
</dbReference>
<dbReference type="SMART" id="SM00900">
    <property type="entry name" value="FMN_bind"/>
    <property type="match status" value="1"/>
</dbReference>
<organism evidence="9 10">
    <name type="scientific">Pseudothermotoga hypogea DSM 11164 = NBRC 106472</name>
    <dbReference type="NCBI Taxonomy" id="1123384"/>
    <lineage>
        <taxon>Bacteria</taxon>
        <taxon>Thermotogati</taxon>
        <taxon>Thermotogota</taxon>
        <taxon>Thermotogae</taxon>
        <taxon>Thermotogales</taxon>
        <taxon>Thermotogaceae</taxon>
        <taxon>Pseudothermotoga</taxon>
    </lineage>
</organism>